<sequence>MKKAYTFILAFALLSLSILAPASKVSAYDTSHSMSDVTTGPTVFHTGQITTFGSSSKLHKFTTHRSGTALITVVHTNYGGPLQVQLLDANFNVIPNHNSGITVQANQTYYLKVSLTGPNHPNGTSYVYMGHYVV</sequence>
<dbReference type="EMBL" id="QXQB01000001">
    <property type="protein sequence ID" value="RJX40535.1"/>
    <property type="molecule type" value="Genomic_DNA"/>
</dbReference>
<evidence type="ECO:0000313" key="3">
    <source>
        <dbReference type="Proteomes" id="UP000267798"/>
    </source>
</evidence>
<comment type="caution">
    <text evidence="2">The sequence shown here is derived from an EMBL/GenBank/DDBJ whole genome shotgun (WGS) entry which is preliminary data.</text>
</comment>
<evidence type="ECO:0000256" key="1">
    <source>
        <dbReference type="SAM" id="SignalP"/>
    </source>
</evidence>
<feature type="chain" id="PRO_5017231183" description="DUF4879 domain-containing protein" evidence="1">
    <location>
        <begin position="28"/>
        <end position="134"/>
    </location>
</feature>
<organism evidence="2 3">
    <name type="scientific">Paenibacillus pinisoli</name>
    <dbReference type="NCBI Taxonomy" id="1276110"/>
    <lineage>
        <taxon>Bacteria</taxon>
        <taxon>Bacillati</taxon>
        <taxon>Bacillota</taxon>
        <taxon>Bacilli</taxon>
        <taxon>Bacillales</taxon>
        <taxon>Paenibacillaceae</taxon>
        <taxon>Paenibacillus</taxon>
    </lineage>
</organism>
<proteinExistence type="predicted"/>
<dbReference type="RefSeq" id="WP_120106136.1">
    <property type="nucleotide sequence ID" value="NZ_QXQB01000001.1"/>
</dbReference>
<evidence type="ECO:0008006" key="4">
    <source>
        <dbReference type="Google" id="ProtNLM"/>
    </source>
</evidence>
<accession>A0A3A6PHL6</accession>
<keyword evidence="1" id="KW-0732">Signal</keyword>
<keyword evidence="3" id="KW-1185">Reference proteome</keyword>
<gene>
    <name evidence="2" type="ORF">D3P09_00485</name>
</gene>
<evidence type="ECO:0000313" key="2">
    <source>
        <dbReference type="EMBL" id="RJX40535.1"/>
    </source>
</evidence>
<dbReference type="Proteomes" id="UP000267798">
    <property type="component" value="Unassembled WGS sequence"/>
</dbReference>
<protein>
    <recommendedName>
        <fullName evidence="4">DUF4879 domain-containing protein</fullName>
    </recommendedName>
</protein>
<dbReference type="OrthoDB" id="2619343at2"/>
<name>A0A3A6PHL6_9BACL</name>
<feature type="signal peptide" evidence="1">
    <location>
        <begin position="1"/>
        <end position="27"/>
    </location>
</feature>
<dbReference type="AlphaFoldDB" id="A0A3A6PHL6"/>
<reference evidence="2 3" key="1">
    <citation type="submission" date="2018-09" db="EMBL/GenBank/DDBJ databases">
        <title>Paenibacillus aracenensis nov. sp. isolated from a cave in southern Spain.</title>
        <authorList>
            <person name="Jurado V."/>
            <person name="Gutierrez-Patricio S."/>
            <person name="Gonzalez-Pimentel J.L."/>
            <person name="Miller A.Z."/>
            <person name="Laiz L."/>
            <person name="Saiz-Jimenez C."/>
        </authorList>
    </citation>
    <scope>NUCLEOTIDE SEQUENCE [LARGE SCALE GENOMIC DNA]</scope>
    <source>
        <strain evidence="2 3">JCM 19203</strain>
    </source>
</reference>